<evidence type="ECO:0000256" key="1">
    <source>
        <dbReference type="SAM" id="MobiDB-lite"/>
    </source>
</evidence>
<comment type="caution">
    <text evidence="3">The sequence shown here is derived from an EMBL/GenBank/DDBJ whole genome shotgun (WGS) entry which is preliminary data.</text>
</comment>
<dbReference type="AlphaFoldDB" id="A0AAP2C9V7"/>
<proteinExistence type="predicted"/>
<protein>
    <submittedName>
        <fullName evidence="3">DUF2235 domain-containing protein</fullName>
    </submittedName>
</protein>
<dbReference type="RefSeq" id="WP_213173319.1">
    <property type="nucleotide sequence ID" value="NZ_JAGQFT020000001.1"/>
</dbReference>
<dbReference type="EMBL" id="JAGQFT020000001">
    <property type="protein sequence ID" value="MBS7455692.1"/>
    <property type="molecule type" value="Genomic_DNA"/>
</dbReference>
<dbReference type="Pfam" id="PF09994">
    <property type="entry name" value="T6SS_Tle1-like_cat"/>
    <property type="match status" value="1"/>
</dbReference>
<sequence>MSTVSATAEDLETYARASRELGAFQSPALVGAARPNERLYLAAFDGTGNSMLRDAPEKHTNVARIYRQVYDLRDEGIDTIRGGYVEGVGTQGGWSGRWDQMTGHTYDARLEEMYLQFATQAAEWIAENPDADIRLATIGFSRGGEQAAGFTRLVEERGIQSPLGAVIERDRHGLITSATYPGPPLRAPGSVVQAVGLFDPVGTGEPRDHDRRLPPSVVSGFQITADDEIRNLFLLTHILDPGATADGRFLSVRVAGAHSDIGSGYALDGLGIRSGNLMIDYLNSLSEQPFLQKAEEPTDPRRNVIHRSEEHLFIYRTSIHDRTGERGHVDLLAPPALCRIDCRDAEPRNEAMAAGLTWRPVEIGPVPPGIAAQIEALPHVSMVGRLLEAAREGDIAKVERLTLDHAASAEGQAWLQRGQAQLQEAERAAPPPIPPREASAPPPMVH</sequence>
<dbReference type="InterPro" id="IPR018712">
    <property type="entry name" value="Tle1-like_cat"/>
</dbReference>
<accession>A0AAP2C9V7</accession>
<feature type="compositionally biased region" description="Pro residues" evidence="1">
    <location>
        <begin position="429"/>
        <end position="446"/>
    </location>
</feature>
<feature type="domain" description="T6SS Phospholipase effector Tle1-like catalytic" evidence="2">
    <location>
        <begin position="43"/>
        <end position="160"/>
    </location>
</feature>
<dbReference type="Proteomes" id="UP000675747">
    <property type="component" value="Unassembled WGS sequence"/>
</dbReference>
<evidence type="ECO:0000313" key="4">
    <source>
        <dbReference type="Proteomes" id="UP000675747"/>
    </source>
</evidence>
<evidence type="ECO:0000259" key="2">
    <source>
        <dbReference type="Pfam" id="PF09994"/>
    </source>
</evidence>
<dbReference type="PANTHER" id="PTHR33840">
    <property type="match status" value="1"/>
</dbReference>
<reference evidence="3 4" key="1">
    <citation type="journal article" date="2021" name="Microbiol. Resour. Announc.">
        <title>Draft Genome Sequence of Coralloluteibacterium stylophorae LMG 29479T.</title>
        <authorList>
            <person name="Karlyshev A.V."/>
            <person name="Kudryashova E.B."/>
            <person name="Ariskina E.V."/>
            <person name="Conroy A.P."/>
            <person name="Abidueva E.Y."/>
        </authorList>
    </citation>
    <scope>NUCLEOTIDE SEQUENCE [LARGE SCALE GENOMIC DNA]</scope>
    <source>
        <strain evidence="3 4">LMG 29479</strain>
    </source>
</reference>
<dbReference type="PANTHER" id="PTHR33840:SF1">
    <property type="entry name" value="TLE1 PHOSPHOLIPASE DOMAIN-CONTAINING PROTEIN"/>
    <property type="match status" value="1"/>
</dbReference>
<feature type="region of interest" description="Disordered" evidence="1">
    <location>
        <begin position="416"/>
        <end position="446"/>
    </location>
</feature>
<gene>
    <name evidence="3" type="ORF">KB893_000890</name>
</gene>
<keyword evidence="4" id="KW-1185">Reference proteome</keyword>
<organism evidence="3 4">
    <name type="scientific">Coralloluteibacterium stylophorae</name>
    <dbReference type="NCBI Taxonomy" id="1776034"/>
    <lineage>
        <taxon>Bacteria</taxon>
        <taxon>Pseudomonadati</taxon>
        <taxon>Pseudomonadota</taxon>
        <taxon>Gammaproteobacteria</taxon>
        <taxon>Lysobacterales</taxon>
        <taxon>Lysobacteraceae</taxon>
        <taxon>Coralloluteibacterium</taxon>
    </lineage>
</organism>
<name>A0AAP2C9V7_9GAMM</name>
<evidence type="ECO:0000313" key="3">
    <source>
        <dbReference type="EMBL" id="MBS7455692.1"/>
    </source>
</evidence>